<dbReference type="Proteomes" id="UP000823769">
    <property type="component" value="Unassembled WGS sequence"/>
</dbReference>
<dbReference type="Pfam" id="PF00535">
    <property type="entry name" value="Glycos_transf_2"/>
    <property type="match status" value="1"/>
</dbReference>
<dbReference type="SUPFAM" id="SSF53448">
    <property type="entry name" value="Nucleotide-diphospho-sugar transferases"/>
    <property type="match status" value="1"/>
</dbReference>
<dbReference type="CDD" id="cd00761">
    <property type="entry name" value="Glyco_tranf_GTA_type"/>
    <property type="match status" value="1"/>
</dbReference>
<organism evidence="2 3">
    <name type="scientific">Candidatus Cryptobacteroides avistercoris</name>
    <dbReference type="NCBI Taxonomy" id="2840758"/>
    <lineage>
        <taxon>Bacteria</taxon>
        <taxon>Pseudomonadati</taxon>
        <taxon>Bacteroidota</taxon>
        <taxon>Bacteroidia</taxon>
        <taxon>Bacteroidales</taxon>
        <taxon>Candidatus Cryptobacteroides</taxon>
    </lineage>
</organism>
<comment type="caution">
    <text evidence="2">The sequence shown here is derived from an EMBL/GenBank/DDBJ whole genome shotgun (WGS) entry which is preliminary data.</text>
</comment>
<dbReference type="InterPro" id="IPR001173">
    <property type="entry name" value="Glyco_trans_2-like"/>
</dbReference>
<feature type="domain" description="Glycosyltransferase 2-like" evidence="1">
    <location>
        <begin position="217"/>
        <end position="347"/>
    </location>
</feature>
<sequence length="459" mass="52155">MRAKDYFCRDIIDGIMVSRFDIPLRVPSAQIRRIASETVSEYTLLYTKPTALEWVDHGLERMLQVAAYTGAALLYADHFASADGRVSPAPVIDWQKGALRDDFDFGGVMLFRSSALREAASRMTCDYQYAGLYDLWLKVSEKGSLVHVNEYLYTEVQLDTRKSGEKLFDYVDPRNRAVQLEMERACTEHLKAVGGWLAPEFRSVDFGKPEDFAFEASVVIPCRNRVRTIADAVRSALSQKADFPFNVIVVDDNSTDGTVELLDGMSDPRLVVIHQPAGYHAIGGNWNAAVHDPRCGRFAIQLDSDDVYSGPDTVSRFVEAFREQQCPMIIGSYRITDFNLNELPPGVIDHREWTPENGRNNALRINGLGAPRAFWTPLLRQINFPVVKYGEDYAVALRISREYQIGRIWDVVYDCRRWEDNSDAALDVDKVNANNLYKDRLRTWELEARIAMNRGARVE</sequence>
<name>A0A9D9IZ96_9BACT</name>
<gene>
    <name evidence="2" type="ORF">IAB76_07240</name>
</gene>
<reference evidence="2" key="1">
    <citation type="submission" date="2020-10" db="EMBL/GenBank/DDBJ databases">
        <authorList>
            <person name="Gilroy R."/>
        </authorList>
    </citation>
    <scope>NUCLEOTIDE SEQUENCE</scope>
    <source>
        <strain evidence="2">B3-1481</strain>
    </source>
</reference>
<dbReference type="PANTHER" id="PTHR43685:SF2">
    <property type="entry name" value="GLYCOSYLTRANSFERASE 2-LIKE DOMAIN-CONTAINING PROTEIN"/>
    <property type="match status" value="1"/>
</dbReference>
<dbReference type="Gene3D" id="3.90.550.10">
    <property type="entry name" value="Spore Coat Polysaccharide Biosynthesis Protein SpsA, Chain A"/>
    <property type="match status" value="2"/>
</dbReference>
<dbReference type="InterPro" id="IPR050834">
    <property type="entry name" value="Glycosyltransf_2"/>
</dbReference>
<protein>
    <submittedName>
        <fullName evidence="2">Glycosyltransferase</fullName>
    </submittedName>
</protein>
<evidence type="ECO:0000313" key="2">
    <source>
        <dbReference type="EMBL" id="MBO8480879.1"/>
    </source>
</evidence>
<proteinExistence type="predicted"/>
<evidence type="ECO:0000259" key="1">
    <source>
        <dbReference type="Pfam" id="PF00535"/>
    </source>
</evidence>
<reference evidence="2" key="2">
    <citation type="journal article" date="2021" name="PeerJ">
        <title>Extensive microbial diversity within the chicken gut microbiome revealed by metagenomics and culture.</title>
        <authorList>
            <person name="Gilroy R."/>
            <person name="Ravi A."/>
            <person name="Getino M."/>
            <person name="Pursley I."/>
            <person name="Horton D.L."/>
            <person name="Alikhan N.F."/>
            <person name="Baker D."/>
            <person name="Gharbi K."/>
            <person name="Hall N."/>
            <person name="Watson M."/>
            <person name="Adriaenssens E.M."/>
            <person name="Foster-Nyarko E."/>
            <person name="Jarju S."/>
            <person name="Secka A."/>
            <person name="Antonio M."/>
            <person name="Oren A."/>
            <person name="Chaudhuri R.R."/>
            <person name="La Ragione R."/>
            <person name="Hildebrand F."/>
            <person name="Pallen M.J."/>
        </authorList>
    </citation>
    <scope>NUCLEOTIDE SEQUENCE</scope>
    <source>
        <strain evidence="2">B3-1481</strain>
    </source>
</reference>
<dbReference type="EMBL" id="JADILW010000110">
    <property type="protein sequence ID" value="MBO8480879.1"/>
    <property type="molecule type" value="Genomic_DNA"/>
</dbReference>
<dbReference type="AlphaFoldDB" id="A0A9D9IZ96"/>
<accession>A0A9D9IZ96</accession>
<evidence type="ECO:0000313" key="3">
    <source>
        <dbReference type="Proteomes" id="UP000823769"/>
    </source>
</evidence>
<dbReference type="PANTHER" id="PTHR43685">
    <property type="entry name" value="GLYCOSYLTRANSFERASE"/>
    <property type="match status" value="1"/>
</dbReference>
<dbReference type="InterPro" id="IPR029044">
    <property type="entry name" value="Nucleotide-diphossugar_trans"/>
</dbReference>